<dbReference type="Pfam" id="PF04832">
    <property type="entry name" value="SOUL"/>
    <property type="match status" value="1"/>
</dbReference>
<evidence type="ECO:0000313" key="1">
    <source>
        <dbReference type="EMBL" id="EEW26892.1"/>
    </source>
</evidence>
<dbReference type="InterPro" id="IPR011256">
    <property type="entry name" value="Reg_factor_effector_dom_sf"/>
</dbReference>
<dbReference type="RefSeq" id="WP_008027006.1">
    <property type="nucleotide sequence ID" value="NZ_ACYY01000001.1"/>
</dbReference>
<evidence type="ECO:0000313" key="2">
    <source>
        <dbReference type="Proteomes" id="UP000010121"/>
    </source>
</evidence>
<dbReference type="Proteomes" id="UP000010121">
    <property type="component" value="Unassembled WGS sequence"/>
</dbReference>
<dbReference type="EMBL" id="ACYY01000001">
    <property type="protein sequence ID" value="EEW26892.1"/>
    <property type="molecule type" value="Genomic_DNA"/>
</dbReference>
<dbReference type="PANTHER" id="PTHR11220:SF58">
    <property type="entry name" value="SOUL HEME-BINDING FAMILY PROTEIN"/>
    <property type="match status" value="1"/>
</dbReference>
<comment type="caution">
    <text evidence="1">The sequence shown here is derived from an EMBL/GenBank/DDBJ whole genome shotgun (WGS) entry which is preliminary data.</text>
</comment>
<keyword evidence="2" id="KW-1185">Reference proteome</keyword>
<dbReference type="STRING" id="371731.Rsw2DRAFT_0127"/>
<dbReference type="Gene3D" id="3.20.80.10">
    <property type="entry name" value="Regulatory factor, effector binding domain"/>
    <property type="match status" value="1"/>
</dbReference>
<protein>
    <submittedName>
        <fullName evidence="1">SOUL heme-binding protein</fullName>
    </submittedName>
</protein>
<organism evidence="1 2">
    <name type="scientific">Rhodobacter ferrooxidans</name>
    <dbReference type="NCBI Taxonomy" id="371731"/>
    <lineage>
        <taxon>Bacteria</taxon>
        <taxon>Pseudomonadati</taxon>
        <taxon>Pseudomonadota</taxon>
        <taxon>Alphaproteobacteria</taxon>
        <taxon>Rhodobacterales</taxon>
        <taxon>Rhodobacter group</taxon>
        <taxon>Rhodobacter</taxon>
    </lineage>
</organism>
<dbReference type="AlphaFoldDB" id="C8RWE9"/>
<dbReference type="InterPro" id="IPR006917">
    <property type="entry name" value="SOUL_heme-bd"/>
</dbReference>
<name>C8RWE9_9RHOB</name>
<gene>
    <name evidence="1" type="ORF">Rsw2DRAFT_0127</name>
</gene>
<dbReference type="PANTHER" id="PTHR11220">
    <property type="entry name" value="HEME-BINDING PROTEIN-RELATED"/>
    <property type="match status" value="1"/>
</dbReference>
<accession>C8RWE9</accession>
<dbReference type="SUPFAM" id="SSF55136">
    <property type="entry name" value="Probable bacterial effector-binding domain"/>
    <property type="match status" value="1"/>
</dbReference>
<proteinExistence type="predicted"/>
<dbReference type="eggNOG" id="COG3449">
    <property type="taxonomic scope" value="Bacteria"/>
</dbReference>
<reference evidence="1 2" key="1">
    <citation type="submission" date="2009-08" db="EMBL/GenBank/DDBJ databases">
        <title>The draft genome of Rhodobacter sp. SW2.</title>
        <authorList>
            <consortium name="US DOE Joint Genome Institute (JGI-PGF)"/>
            <person name="Lucas S."/>
            <person name="Copeland A."/>
            <person name="Lapidus A."/>
            <person name="Glavina del Rio T."/>
            <person name="Tice H."/>
            <person name="Bruce D."/>
            <person name="Goodwin L."/>
            <person name="Pitluck S."/>
            <person name="Larimer F."/>
            <person name="Land M.L."/>
            <person name="Hauser L."/>
            <person name="Emerson D."/>
        </authorList>
    </citation>
    <scope>NUCLEOTIDE SEQUENCE [LARGE SCALE GENOMIC DNA]</scope>
    <source>
        <strain evidence="1 2">SW2</strain>
    </source>
</reference>
<sequence length="205" mass="21981">MRGIIAGVLMLGAATAAEAEMHKGYETPGYTVERADGAVELRHYGSHIAAQVVVSGNRSAAIGTGFRVLAGYIFGKNASKAKVAMTVPVAQAPSETIAMTTPVTQTGTDGAWVVQFMMPAAYTLDTLPKPLDPSIRFVTVPGSRQAVLQFSGLPQTAALAQKERELRAWAKANGVTLDAGPFYYFYDSPMTLPWNRRNEVAFLLK</sequence>